<dbReference type="Proteomes" id="UP000474228">
    <property type="component" value="Unassembled WGS sequence"/>
</dbReference>
<dbReference type="SUPFAM" id="SSF53822">
    <property type="entry name" value="Periplasmic binding protein-like I"/>
    <property type="match status" value="1"/>
</dbReference>
<sequence length="59" mass="6549">SPYSAFTSPQLTTVHFDLFEVGLNLAKDIVALIQEESIEQVREDFAITLIERASTLPLA</sequence>
<accession>A0A6G2D6I6</accession>
<feature type="non-terminal residue" evidence="1">
    <location>
        <position position="1"/>
    </location>
</feature>
<gene>
    <name evidence="1" type="ORF">GM539_13935</name>
</gene>
<evidence type="ECO:0000313" key="1">
    <source>
        <dbReference type="EMBL" id="MTV64431.1"/>
    </source>
</evidence>
<protein>
    <submittedName>
        <fullName evidence="1">LacI family transcriptional regulator</fullName>
    </submittedName>
</protein>
<reference evidence="1 2" key="1">
    <citation type="submission" date="2019-11" db="EMBL/GenBank/DDBJ databases">
        <title>Growth characteristics of pneumococcus vary with the chemical composition of the capsule and with environmental conditions.</title>
        <authorList>
            <person name="Tothpal A."/>
            <person name="Desobry K."/>
            <person name="Joshi S."/>
            <person name="Wyllie A.L."/>
            <person name="Weinberger D.M."/>
        </authorList>
    </citation>
    <scope>NUCLEOTIDE SEQUENCE [LARGE SCALE GENOMIC DNA]</scope>
    <source>
        <strain evidence="2">pnumococcus22F</strain>
    </source>
</reference>
<dbReference type="InterPro" id="IPR028082">
    <property type="entry name" value="Peripla_BP_I"/>
</dbReference>
<dbReference type="EMBL" id="WNHJ01000742">
    <property type="protein sequence ID" value="MTV64431.1"/>
    <property type="molecule type" value="Genomic_DNA"/>
</dbReference>
<name>A0A6G2D6I6_STREE</name>
<proteinExistence type="predicted"/>
<comment type="caution">
    <text evidence="1">The sequence shown here is derived from an EMBL/GenBank/DDBJ whole genome shotgun (WGS) entry which is preliminary data.</text>
</comment>
<dbReference type="Gene3D" id="3.40.50.2300">
    <property type="match status" value="1"/>
</dbReference>
<evidence type="ECO:0000313" key="2">
    <source>
        <dbReference type="Proteomes" id="UP000474228"/>
    </source>
</evidence>
<organism evidence="1 2">
    <name type="scientific">Streptococcus pneumoniae</name>
    <dbReference type="NCBI Taxonomy" id="1313"/>
    <lineage>
        <taxon>Bacteria</taxon>
        <taxon>Bacillati</taxon>
        <taxon>Bacillota</taxon>
        <taxon>Bacilli</taxon>
        <taxon>Lactobacillales</taxon>
        <taxon>Streptococcaceae</taxon>
        <taxon>Streptococcus</taxon>
    </lineage>
</organism>
<dbReference type="AlphaFoldDB" id="A0A6G2D6I6"/>